<organism evidence="4 5">
    <name type="scientific">Goodea atripinnis</name>
    <dbReference type="NCBI Taxonomy" id="208336"/>
    <lineage>
        <taxon>Eukaryota</taxon>
        <taxon>Metazoa</taxon>
        <taxon>Chordata</taxon>
        <taxon>Craniata</taxon>
        <taxon>Vertebrata</taxon>
        <taxon>Euteleostomi</taxon>
        <taxon>Actinopterygii</taxon>
        <taxon>Neopterygii</taxon>
        <taxon>Teleostei</taxon>
        <taxon>Neoteleostei</taxon>
        <taxon>Acanthomorphata</taxon>
        <taxon>Ovalentaria</taxon>
        <taxon>Atherinomorphae</taxon>
        <taxon>Cyprinodontiformes</taxon>
        <taxon>Goodeidae</taxon>
        <taxon>Goodea</taxon>
    </lineage>
</organism>
<comment type="caution">
    <text evidence="4">The sequence shown here is derived from an EMBL/GenBank/DDBJ whole genome shotgun (WGS) entry which is preliminary data.</text>
</comment>
<dbReference type="Gene3D" id="3.30.420.40">
    <property type="match status" value="3"/>
</dbReference>
<accession>A0ABV0P1Y4</accession>
<dbReference type="EMBL" id="JAHRIO010060278">
    <property type="protein sequence ID" value="MEQ2177714.1"/>
    <property type="molecule type" value="Genomic_DNA"/>
</dbReference>
<dbReference type="Pfam" id="PF00012">
    <property type="entry name" value="HSP70"/>
    <property type="match status" value="1"/>
</dbReference>
<evidence type="ECO:0000313" key="5">
    <source>
        <dbReference type="Proteomes" id="UP001476798"/>
    </source>
</evidence>
<gene>
    <name evidence="4" type="ORF">GOODEAATRI_006453</name>
</gene>
<proteinExistence type="inferred from homology"/>
<keyword evidence="5" id="KW-1185">Reference proteome</keyword>
<evidence type="ECO:0000313" key="4">
    <source>
        <dbReference type="EMBL" id="MEQ2177714.1"/>
    </source>
</evidence>
<dbReference type="InterPro" id="IPR043129">
    <property type="entry name" value="ATPase_NBD"/>
</dbReference>
<dbReference type="InterPro" id="IPR018181">
    <property type="entry name" value="Heat_shock_70_CS"/>
</dbReference>
<evidence type="ECO:0000256" key="3">
    <source>
        <dbReference type="ARBA" id="ARBA00022840"/>
    </source>
</evidence>
<dbReference type="SUPFAM" id="SSF53067">
    <property type="entry name" value="Actin-like ATPase domain"/>
    <property type="match status" value="2"/>
</dbReference>
<name>A0ABV0P1Y4_9TELE</name>
<keyword evidence="3" id="KW-0067">ATP-binding</keyword>
<dbReference type="Gene3D" id="3.30.30.30">
    <property type="match status" value="1"/>
</dbReference>
<evidence type="ECO:0000256" key="1">
    <source>
        <dbReference type="ARBA" id="ARBA00007381"/>
    </source>
</evidence>
<feature type="non-terminal residue" evidence="4">
    <location>
        <position position="1"/>
    </location>
</feature>
<evidence type="ECO:0000256" key="2">
    <source>
        <dbReference type="ARBA" id="ARBA00022741"/>
    </source>
</evidence>
<dbReference type="InterPro" id="IPR013126">
    <property type="entry name" value="Hsp_70_fam"/>
</dbReference>
<dbReference type="PANTHER" id="PTHR45639">
    <property type="entry name" value="HSC70CB, ISOFORM G-RELATED"/>
    <property type="match status" value="1"/>
</dbReference>
<protein>
    <recommendedName>
        <fullName evidence="6">Heat shock protein 70</fullName>
    </recommendedName>
</protein>
<evidence type="ECO:0008006" key="6">
    <source>
        <dbReference type="Google" id="ProtNLM"/>
    </source>
</evidence>
<dbReference type="Proteomes" id="UP001476798">
    <property type="component" value="Unassembled WGS sequence"/>
</dbReference>
<reference evidence="4 5" key="1">
    <citation type="submission" date="2021-06" db="EMBL/GenBank/DDBJ databases">
        <authorList>
            <person name="Palmer J.M."/>
        </authorList>
    </citation>
    <scope>NUCLEOTIDE SEQUENCE [LARGE SCALE GENOMIC DNA]</scope>
    <source>
        <strain evidence="4 5">GA_2019</strain>
        <tissue evidence="4">Muscle</tissue>
    </source>
</reference>
<keyword evidence="2" id="KW-0547">Nucleotide-binding</keyword>
<sequence>VRYLDEEKVFTVEQISGMLLTKLKETSESALKKPVVDCVVPSFFTDAERRSVLDATQIAGLNCLRLINDTTAELSRDDIYAVEIVGGATRIPSIKERITRFFCKDVSTTLNADEAVARGCALQVGVLSDNSSL</sequence>
<comment type="similarity">
    <text evidence="1">Belongs to the heat shock protein 70 family.</text>
</comment>
<dbReference type="PANTHER" id="PTHR45639:SF5">
    <property type="entry name" value="HEAT SHOCK 70 KDA PROTEIN 4L"/>
    <property type="match status" value="1"/>
</dbReference>
<dbReference type="PROSITE" id="PS01036">
    <property type="entry name" value="HSP70_3"/>
    <property type="match status" value="1"/>
</dbReference>